<dbReference type="SUPFAM" id="SSF63411">
    <property type="entry name" value="LuxS/MPP-like metallohydrolase"/>
    <property type="match status" value="2"/>
</dbReference>
<dbReference type="InterPro" id="IPR007863">
    <property type="entry name" value="Peptidase_M16_C"/>
</dbReference>
<evidence type="ECO:0000259" key="2">
    <source>
        <dbReference type="Pfam" id="PF05193"/>
    </source>
</evidence>
<dbReference type="Pfam" id="PF05193">
    <property type="entry name" value="Peptidase_M16_C"/>
    <property type="match status" value="1"/>
</dbReference>
<dbReference type="GO" id="GO:0046872">
    <property type="term" value="F:metal ion binding"/>
    <property type="evidence" value="ECO:0007669"/>
    <property type="project" value="InterPro"/>
</dbReference>
<dbReference type="Gene3D" id="3.30.830.10">
    <property type="entry name" value="Metalloenzyme, LuxS/M16 peptidase-like"/>
    <property type="match status" value="2"/>
</dbReference>
<dbReference type="RefSeq" id="WP_244644714.1">
    <property type="nucleotide sequence ID" value="NZ_BMCT01000014.1"/>
</dbReference>
<dbReference type="InterPro" id="IPR050361">
    <property type="entry name" value="MPP/UQCRC_Complex"/>
</dbReference>
<name>A0A917CHB7_9HYPH</name>
<dbReference type="AlphaFoldDB" id="A0A917CHB7"/>
<protein>
    <submittedName>
        <fullName evidence="3">Peptidase M16</fullName>
    </submittedName>
</protein>
<dbReference type="InterPro" id="IPR011765">
    <property type="entry name" value="Pept_M16_N"/>
</dbReference>
<feature type="domain" description="Peptidase M16 C-terminal" evidence="2">
    <location>
        <begin position="216"/>
        <end position="392"/>
    </location>
</feature>
<evidence type="ECO:0000259" key="1">
    <source>
        <dbReference type="Pfam" id="PF00675"/>
    </source>
</evidence>
<proteinExistence type="predicted"/>
<reference evidence="3" key="2">
    <citation type="submission" date="2020-09" db="EMBL/GenBank/DDBJ databases">
        <authorList>
            <person name="Sun Q."/>
            <person name="Sedlacek I."/>
        </authorList>
    </citation>
    <scope>NUCLEOTIDE SEQUENCE</scope>
    <source>
        <strain evidence="3">CCM 7897</strain>
    </source>
</reference>
<keyword evidence="4" id="KW-1185">Reference proteome</keyword>
<dbReference type="PANTHER" id="PTHR11851">
    <property type="entry name" value="METALLOPROTEASE"/>
    <property type="match status" value="1"/>
</dbReference>
<dbReference type="EMBL" id="BMCT01000014">
    <property type="protein sequence ID" value="GGF89050.1"/>
    <property type="molecule type" value="Genomic_DNA"/>
</dbReference>
<accession>A0A917CHB7</accession>
<evidence type="ECO:0000313" key="4">
    <source>
        <dbReference type="Proteomes" id="UP000606044"/>
    </source>
</evidence>
<dbReference type="PANTHER" id="PTHR11851:SF224">
    <property type="entry name" value="PROCESSING PROTEASE"/>
    <property type="match status" value="1"/>
</dbReference>
<dbReference type="Pfam" id="PF00675">
    <property type="entry name" value="Peptidase_M16"/>
    <property type="match status" value="1"/>
</dbReference>
<gene>
    <name evidence="3" type="ORF">GCM10007301_56210</name>
</gene>
<organism evidence="3 4">
    <name type="scientific">Azorhizobium oxalatiphilum</name>
    <dbReference type="NCBI Taxonomy" id="980631"/>
    <lineage>
        <taxon>Bacteria</taxon>
        <taxon>Pseudomonadati</taxon>
        <taxon>Pseudomonadota</taxon>
        <taxon>Alphaproteobacteria</taxon>
        <taxon>Hyphomicrobiales</taxon>
        <taxon>Xanthobacteraceae</taxon>
        <taxon>Azorhizobium</taxon>
    </lineage>
</organism>
<sequence>MSGAVLPFRSTARPHGRTFGGALAGAAALLSLMVAMSLALLTPTPAQSQTTRITKVTSPGGIEAWLVHDTTLPLIALEFAFMGGAAQDPADVPGVASLAASLLDEGAGDMPAEAFHRELADKAIELHFDAGRDEVRGSVRTLSENRDTAFDLLRLAVTHPRFDTEAVERIRTAQLAALRRRSTEPNAIASLQWFAKAFPNHPYGRPVDGTLESVPKINTDHLAAFAAKNLARSNLKVAVVGDITPEELGKQLDRIFGALPANATLTPVANVKPQGLGTVDVVPLEVSQSVVMIGTDGLDRQDKDFIPAYVLNHILGGSAFSSRLFKEVREARGLAYSVYSYQVALEHVGLWFAGTATKNERTAESLKIIAEEFAKIIDEGPSQTELDEAKAYLTGSYALRFDTSSKVAGQLLQIQIDKLGIDYIDRRNALIEAVTLDDLKRVAGRLASAKSTLTVVVGKPTGLSGG</sequence>
<reference evidence="3" key="1">
    <citation type="journal article" date="2014" name="Int. J. Syst. Evol. Microbiol.">
        <title>Complete genome sequence of Corynebacterium casei LMG S-19264T (=DSM 44701T), isolated from a smear-ripened cheese.</title>
        <authorList>
            <consortium name="US DOE Joint Genome Institute (JGI-PGF)"/>
            <person name="Walter F."/>
            <person name="Albersmeier A."/>
            <person name="Kalinowski J."/>
            <person name="Ruckert C."/>
        </authorList>
    </citation>
    <scope>NUCLEOTIDE SEQUENCE</scope>
    <source>
        <strain evidence="3">CCM 7897</strain>
    </source>
</reference>
<dbReference type="Proteomes" id="UP000606044">
    <property type="component" value="Unassembled WGS sequence"/>
</dbReference>
<dbReference type="InterPro" id="IPR011249">
    <property type="entry name" value="Metalloenz_LuxS/M16"/>
</dbReference>
<evidence type="ECO:0000313" key="3">
    <source>
        <dbReference type="EMBL" id="GGF89050.1"/>
    </source>
</evidence>
<feature type="domain" description="Peptidase M16 N-terminal" evidence="1">
    <location>
        <begin position="80"/>
        <end position="209"/>
    </location>
</feature>
<comment type="caution">
    <text evidence="3">The sequence shown here is derived from an EMBL/GenBank/DDBJ whole genome shotgun (WGS) entry which is preliminary data.</text>
</comment>